<dbReference type="OrthoDB" id="6586540at2759"/>
<sequence length="147" mass="16995">MDEEAFCYINSRQIEKLLQKYPLGVHRKFEHYVKQWQVTKWDTNDSNSNSPTPLFTPPISSSLLASSELLTRFSLDEILKRSTHGSMIISYYESNKNLNETCRNLLVDLIIASLFEKKHPMCTALAKQISDMIVGTFTRKYILNEAD</sequence>
<proteinExistence type="predicted"/>
<reference evidence="2" key="1">
    <citation type="submission" date="2010-06" db="EMBL/GenBank/DDBJ databases">
        <authorList>
            <person name="Jiang H."/>
            <person name="Abraham K."/>
            <person name="Ali S."/>
            <person name="Alsbrooks S.L."/>
            <person name="Anim B.N."/>
            <person name="Anosike U.S."/>
            <person name="Attaway T."/>
            <person name="Bandaranaike D.P."/>
            <person name="Battles P.K."/>
            <person name="Bell S.N."/>
            <person name="Bell A.V."/>
            <person name="Beltran B."/>
            <person name="Bickham C."/>
            <person name="Bustamante Y."/>
            <person name="Caleb T."/>
            <person name="Canada A."/>
            <person name="Cardenas V."/>
            <person name="Carter K."/>
            <person name="Chacko J."/>
            <person name="Chandrabose M.N."/>
            <person name="Chavez D."/>
            <person name="Chavez A."/>
            <person name="Chen L."/>
            <person name="Chu H.-S."/>
            <person name="Claassen K.J."/>
            <person name="Cockrell R."/>
            <person name="Collins M."/>
            <person name="Cooper J.A."/>
            <person name="Cree A."/>
            <person name="Curry S.M."/>
            <person name="Da Y."/>
            <person name="Dao M.D."/>
            <person name="Das B."/>
            <person name="Davila M.-L."/>
            <person name="Davy-Carroll L."/>
            <person name="Denson S."/>
            <person name="Dinh H."/>
            <person name="Ebong V.E."/>
            <person name="Edwards J.R."/>
            <person name="Egan A."/>
            <person name="El-Daye J."/>
            <person name="Escobedo L."/>
            <person name="Fernandez S."/>
            <person name="Fernando P.R."/>
            <person name="Flagg N."/>
            <person name="Forbes L.D."/>
            <person name="Fowler R.G."/>
            <person name="Fu Q."/>
            <person name="Gabisi R.A."/>
            <person name="Ganer J."/>
            <person name="Garbino Pronczuk A."/>
            <person name="Garcia R.M."/>
            <person name="Garner T."/>
            <person name="Garrett T.E."/>
            <person name="Gonzalez D.A."/>
            <person name="Hamid H."/>
            <person name="Hawkins E.S."/>
            <person name="Hirani K."/>
            <person name="Hogues M.E."/>
            <person name="Hollins B."/>
            <person name="Hsiao C.-H."/>
            <person name="Jabil R."/>
            <person name="James M.L."/>
            <person name="Jhangiani S.N."/>
            <person name="Johnson B."/>
            <person name="Johnson Q."/>
            <person name="Joshi V."/>
            <person name="Kalu J.B."/>
            <person name="Kam C."/>
            <person name="Kashfia A."/>
            <person name="Keebler J."/>
            <person name="Kisamo H."/>
            <person name="Kovar C.L."/>
            <person name="Lago L.A."/>
            <person name="Lai C.-Y."/>
            <person name="Laidlaw J."/>
            <person name="Lara F."/>
            <person name="Le T.-K."/>
            <person name="Lee S.L."/>
            <person name="Legall F.H."/>
            <person name="Lemon S.J."/>
            <person name="Lewis L.R."/>
            <person name="Li B."/>
            <person name="Liu Y."/>
            <person name="Liu Y.-S."/>
            <person name="Lopez J."/>
            <person name="Lozado R.J."/>
            <person name="Lu J."/>
            <person name="Madu R.C."/>
            <person name="Maheshwari M."/>
            <person name="Maheshwari R."/>
            <person name="Malloy K."/>
            <person name="Martinez E."/>
            <person name="Mathew T."/>
            <person name="Mercado I.C."/>
            <person name="Mercado C."/>
            <person name="Meyer B."/>
            <person name="Montgomery K."/>
            <person name="Morgan M.B."/>
            <person name="Munidasa M."/>
            <person name="Nazareth L.V."/>
            <person name="Nelson J."/>
            <person name="Ng B.M."/>
            <person name="Nguyen N.B."/>
            <person name="Nguyen P.Q."/>
            <person name="Nguyen T."/>
            <person name="Obregon M."/>
            <person name="Okwuonu G.O."/>
            <person name="Onwere C.G."/>
            <person name="Orozco G."/>
            <person name="Parra A."/>
            <person name="Patel S."/>
            <person name="Patil S."/>
            <person name="Perez A."/>
            <person name="Perez Y."/>
            <person name="Pham C."/>
            <person name="Primus E.L."/>
            <person name="Pu L.-L."/>
            <person name="Puazo M."/>
            <person name="Qin X."/>
            <person name="Quiroz J.B."/>
            <person name="Reese J."/>
            <person name="Richards S."/>
            <person name="Rives C.M."/>
            <person name="Robberts R."/>
            <person name="Ruiz S.J."/>
            <person name="Ruiz M.J."/>
            <person name="Santibanez J."/>
            <person name="Schneider B.W."/>
            <person name="Sisson I."/>
            <person name="Smith M."/>
            <person name="Sodergren E."/>
            <person name="Song X.-Z."/>
            <person name="Song B.B."/>
            <person name="Summersgill H."/>
            <person name="Thelus R."/>
            <person name="Thornton R.D."/>
            <person name="Trejos Z.Y."/>
            <person name="Usmani K."/>
            <person name="Vattathil S."/>
            <person name="Villasana D."/>
            <person name="Walker D.L."/>
            <person name="Wang S."/>
            <person name="Wang K."/>
            <person name="White C.S."/>
            <person name="Williams A.C."/>
            <person name="Williamson J."/>
            <person name="Wilson K."/>
            <person name="Woghiren I.O."/>
            <person name="Woodworth J.R."/>
            <person name="Worley K.C."/>
            <person name="Wright R.A."/>
            <person name="Wu W."/>
            <person name="Young L."/>
            <person name="Zhang L."/>
            <person name="Zhang J."/>
            <person name="Zhu Y."/>
            <person name="Muzny D.M."/>
            <person name="Weinstock G."/>
            <person name="Gibbs R.A."/>
        </authorList>
    </citation>
    <scope>NUCLEOTIDE SEQUENCE [LARGE SCALE GENOMIC DNA]</scope>
    <source>
        <strain evidence="2">LSR1</strain>
    </source>
</reference>
<organism evidence="1 2">
    <name type="scientific">Acyrthosiphon pisum</name>
    <name type="common">Pea aphid</name>
    <dbReference type="NCBI Taxonomy" id="7029"/>
    <lineage>
        <taxon>Eukaryota</taxon>
        <taxon>Metazoa</taxon>
        <taxon>Ecdysozoa</taxon>
        <taxon>Arthropoda</taxon>
        <taxon>Hexapoda</taxon>
        <taxon>Insecta</taxon>
        <taxon>Pterygota</taxon>
        <taxon>Neoptera</taxon>
        <taxon>Paraneoptera</taxon>
        <taxon>Hemiptera</taxon>
        <taxon>Sternorrhyncha</taxon>
        <taxon>Aphidomorpha</taxon>
        <taxon>Aphidoidea</taxon>
        <taxon>Aphididae</taxon>
        <taxon>Macrosiphini</taxon>
        <taxon>Acyrthosiphon</taxon>
    </lineage>
</organism>
<dbReference type="AlphaFoldDB" id="A0A8R2NW81"/>
<dbReference type="EnsemblMetazoa" id="XM_029492561.1">
    <property type="protein sequence ID" value="XP_029348421.1"/>
    <property type="gene ID" value="LOC115034958"/>
</dbReference>
<dbReference type="KEGG" id="api:115034958"/>
<dbReference type="RefSeq" id="XP_029348421.1">
    <property type="nucleotide sequence ID" value="XM_029492561.1"/>
</dbReference>
<keyword evidence="2" id="KW-1185">Reference proteome</keyword>
<name>A0A8R2NW81_ACYPI</name>
<protein>
    <submittedName>
        <fullName evidence="1">Uncharacterized protein</fullName>
    </submittedName>
</protein>
<evidence type="ECO:0000313" key="2">
    <source>
        <dbReference type="Proteomes" id="UP000007819"/>
    </source>
</evidence>
<dbReference type="Proteomes" id="UP000007819">
    <property type="component" value="Unassembled WGS sequence"/>
</dbReference>
<reference evidence="1" key="2">
    <citation type="submission" date="2022-06" db="UniProtKB">
        <authorList>
            <consortium name="EnsemblMetazoa"/>
        </authorList>
    </citation>
    <scope>IDENTIFICATION</scope>
</reference>
<accession>A0A8R2NW81</accession>
<dbReference type="GeneID" id="115034958"/>
<evidence type="ECO:0000313" key="1">
    <source>
        <dbReference type="EnsemblMetazoa" id="XP_029348421.1"/>
    </source>
</evidence>